<evidence type="ECO:0000313" key="2">
    <source>
        <dbReference type="Proteomes" id="UP001239111"/>
    </source>
</evidence>
<comment type="caution">
    <text evidence="1">The sequence shown here is derived from an EMBL/GenBank/DDBJ whole genome shotgun (WGS) entry which is preliminary data.</text>
</comment>
<reference evidence="1" key="1">
    <citation type="submission" date="2023-04" db="EMBL/GenBank/DDBJ databases">
        <title>A chromosome-level genome assembly of the parasitoid wasp Eretmocerus hayati.</title>
        <authorList>
            <person name="Zhong Y."/>
            <person name="Liu S."/>
            <person name="Liu Y."/>
        </authorList>
    </citation>
    <scope>NUCLEOTIDE SEQUENCE</scope>
    <source>
        <strain evidence="1">ZJU_SS_LIU_2023</strain>
    </source>
</reference>
<name>A0ACC2PLB8_9HYME</name>
<accession>A0ACC2PLB8</accession>
<proteinExistence type="predicted"/>
<protein>
    <submittedName>
        <fullName evidence="1">Uncharacterized protein</fullName>
    </submittedName>
</protein>
<organism evidence="1 2">
    <name type="scientific">Eretmocerus hayati</name>
    <dbReference type="NCBI Taxonomy" id="131215"/>
    <lineage>
        <taxon>Eukaryota</taxon>
        <taxon>Metazoa</taxon>
        <taxon>Ecdysozoa</taxon>
        <taxon>Arthropoda</taxon>
        <taxon>Hexapoda</taxon>
        <taxon>Insecta</taxon>
        <taxon>Pterygota</taxon>
        <taxon>Neoptera</taxon>
        <taxon>Endopterygota</taxon>
        <taxon>Hymenoptera</taxon>
        <taxon>Apocrita</taxon>
        <taxon>Proctotrupomorpha</taxon>
        <taxon>Chalcidoidea</taxon>
        <taxon>Aphelinidae</taxon>
        <taxon>Aphelininae</taxon>
        <taxon>Eretmocerus</taxon>
    </lineage>
</organism>
<sequence>MASREKRPLAPSKSKQKANNDSGSLGASPTVSESSKGSASSKKSSRVSQLSLKSQLVREILEAETSSQPQAKLDANLPRKRALQTALKRKQKAKKTLIKVKQKVPLRTLKRIAESKKILKKKKPASKAAQQHNATPDSSLENSEESGGTKNKCKTAKRPKVPVKVSEEEETLDKNSPKSSKKASETSPKSAKSSKNTSVLQKKLDNKEKETKGKRSLSKEPEEVKIKTEPIDNSYEVTIEEVIASSMLIIPKVEVDCEESASEGELKPRRFVKNPAAKRSLRNGKLRQAAVKVETDSEEKQSEESMAETAADSIMDVSVKTEIAMETTENSSTEEETNNNGCDSNGERIDEVGPTLRSRAKVRNSDSCSTDGDVKPEVKLEDTIKPAPKTEPDPSKKERALAKFNELKGPCTTLMSNSIAAKGRRSSLNLEMRRSSLYSPPTNDKSLETGSRSHIDDMIDEIKLSIAKTIESKMYRPDTKGIIFNKTFQDVPKVEPTVASLKKDLTEPKSDDDVGEEKPKCTGLSAGLEPSLNNKDVKNEDTENSVPKVADTAKEIEKLVMGDNDSSVDLQIREKKEPLDNAVADMKPVIVMDEKLAQDEESGSENAILEEPTIAEKGTHPKQLDESKKVIVACPTRKSARVSAGRYMSALETKKLTNISDLCSEKIDGEEESSDRSSDLLKDRKCLLNETTPKSKEEQKPETKKKDELAIEEAEEDVTEKTRPATGDSFNETEEKVSPKKASPNETLETLSREVEELIEGDEKNQTLEKGMEVAENETSDVEMRLIIDDEISEPTTNDAGPELVANTCSGDLGGDCDVKSDNETSSGLPVADTSAKSACKVQDDDHIVTTVISDLEDRVTGPDIKSTVKSDESGDTEEQKETRRVLRTRSDKKKVESIKNSVSPQAAQAKPENVTKPIDAAPLELSASQDSSEMEKSSPQTTNDDTSEPTDPPVVVKIEPEECPEPQIRTRRSREAKKPLSATITSKTKRGTKKQETKRSDLQNKEETLLDNEVAKINENDISLDRLKTGELSRGLSANGGKVEQQKTETKNRSKSENDVRSAGSSDAVVQPSNEIESLTLGTEKELVMDTNEASTSRNSYGSTEKLLETPEELAKKEDILRQLGLESWEKVKERKAKKEEQYTGTLKTVIRLKDKDKERIKEKDKDKDKDGKKRSRSPLKMVLNKQQGRNDGEESFDFYTIQKESGTSGSGDSSSGANRKLSTNPRHSCDEDNEEAPIKDRQSLVIPEKSSSFSIHPGRFCSDNCCYCHGKFGSLDTPMHLAQMKSDERKKKILETEVHLTKDSCLCDACYRHVDRKANMSPTNVQLKPQRQNRQPIMSCNVKDCSEAARHHVKRRWLLKIRGNLRNQVDINWDSTQHNLMTFCGAHFTKVEGYLTCTLCRRRLTKNFTYPLNLTASAAGELNKRLHLQGIPANVIANGFVCRLCRFFTKLHLKHVDLDNLTESNKEFHKKYRKKLLFYHDIEVPDSEEESESTSQQKNKEQKNRIPGVTNTSSAVSKKSKCTLSGSALPELSKPFDNFGSRSSTASDKSSPDPSNLEPETILKEDSIASTSTDSRFLGIEGAIEKLKKRKALDTTVTNTRSLPNSSIDVNSVTIKNNVELLPIDKEVTLTRLPKKPRLGNNTGVGSNDITPVVQRLGANPSISVRTLFPGEEEMNLHANVEFGNVREVTPQGWEKCATMIQYDRDTKILWQELQRPYGNQSSFLRHLILLEKYYRAGDLILAPNASRNAINYSTSVQNRLISYEGPEKMEEIPLEPANTIEYNNSRRLSGGYIIEREQRFPPSSSSSTSTPSYLSVASQLSKLDSNPPRVMKLTPGVSIIKKPPPNLQRLNLGSGAPNGSAKRKESIPIQKVSGGGYGGKAGGTGGKVFQLTEPELKRLQNLKRQKQINERQATSSPNNSSGGSSAAFGGYKMGPGMTVAQIHKAQQFMAQSQFHKHLLMQQEMLNQRSRSEFEPLICDVRSLSNENTPTQNLINTLNLPKSIQVTTKGPVASSTPIPILPKIPKSLTVIPQTVTRTQNK</sequence>
<keyword evidence="2" id="KW-1185">Reference proteome</keyword>
<evidence type="ECO:0000313" key="1">
    <source>
        <dbReference type="EMBL" id="KAJ8684233.1"/>
    </source>
</evidence>
<gene>
    <name evidence="1" type="ORF">QAD02_020025</name>
</gene>
<dbReference type="EMBL" id="CM056741">
    <property type="protein sequence ID" value="KAJ8684233.1"/>
    <property type="molecule type" value="Genomic_DNA"/>
</dbReference>
<dbReference type="Proteomes" id="UP001239111">
    <property type="component" value="Chromosome 1"/>
</dbReference>